<dbReference type="InterPro" id="IPR029058">
    <property type="entry name" value="AB_hydrolase_fold"/>
</dbReference>
<dbReference type="Gene3D" id="3.40.50.1820">
    <property type="entry name" value="alpha/beta hydrolase"/>
    <property type="match status" value="2"/>
</dbReference>
<proteinExistence type="predicted"/>
<evidence type="ECO:0000313" key="1">
    <source>
        <dbReference type="EMBL" id="MCJ0764915.1"/>
    </source>
</evidence>
<name>A0A9X2APH9_9BURK</name>
<organism evidence="1 2">
    <name type="scientific">Variovorax terrae</name>
    <dbReference type="NCBI Taxonomy" id="2923278"/>
    <lineage>
        <taxon>Bacteria</taxon>
        <taxon>Pseudomonadati</taxon>
        <taxon>Pseudomonadota</taxon>
        <taxon>Betaproteobacteria</taxon>
        <taxon>Burkholderiales</taxon>
        <taxon>Comamonadaceae</taxon>
        <taxon>Variovorax</taxon>
    </lineage>
</organism>
<dbReference type="Proteomes" id="UP001139447">
    <property type="component" value="Unassembled WGS sequence"/>
</dbReference>
<accession>A0A9X2APH9</accession>
<dbReference type="GO" id="GO:0016787">
    <property type="term" value="F:hydrolase activity"/>
    <property type="evidence" value="ECO:0007669"/>
    <property type="project" value="UniProtKB-KW"/>
</dbReference>
<dbReference type="RefSeq" id="WP_243307896.1">
    <property type="nucleotide sequence ID" value="NZ_JALGBI010000002.1"/>
</dbReference>
<dbReference type="EMBL" id="JALGBI010000002">
    <property type="protein sequence ID" value="MCJ0764915.1"/>
    <property type="molecule type" value="Genomic_DNA"/>
</dbReference>
<dbReference type="AlphaFoldDB" id="A0A9X2APH9"/>
<evidence type="ECO:0000313" key="2">
    <source>
        <dbReference type="Proteomes" id="UP001139447"/>
    </source>
</evidence>
<keyword evidence="1" id="KW-0378">Hydrolase</keyword>
<dbReference type="SUPFAM" id="SSF53474">
    <property type="entry name" value="alpha/beta-Hydrolases"/>
    <property type="match status" value="1"/>
</dbReference>
<keyword evidence="2" id="KW-1185">Reference proteome</keyword>
<sequence>MSLPRIGRYGAGRDLLSFETPPEGVVPEIVSVVAQDGGKSKGVLYRRRSERTLVCILHPRGDMTRHYAIPALVEGGYAVFAQESRWPGNDVAASHELLLADVAAMMVSMRSRGFEKVVLLGYSGGGSIFSFYQSQAVTPIGQRLADTAAGDPFDLNGFNMPPADGIMFIASHLGAGKTMLSEIDPSVTDESDPLSLDPELDMYNPRNGFKEPPALSSYSREFLARYREAQSARVARIDAIARGYIEEQRYFQEIARQPDFEKLPAERRAFVLRRALLGRFMNVYRTDANPAVTDLSIDPSKRTYGSIMSVRPDLSNYTEAGFAKNLTPRAWLSLWSGHASRASVLDNLPRVDVPTLVMDYTGDSAIHPLNAETIYAQSPAADKEIAHVDGDHFGLPLPSAPDQGGREAALRIVVTWLQKRFPS</sequence>
<gene>
    <name evidence="1" type="ORF">MMF98_16995</name>
</gene>
<protein>
    <submittedName>
        <fullName evidence="1">Alpha/beta hydrolase</fullName>
    </submittedName>
</protein>
<comment type="caution">
    <text evidence="1">The sequence shown here is derived from an EMBL/GenBank/DDBJ whole genome shotgun (WGS) entry which is preliminary data.</text>
</comment>
<reference evidence="1" key="1">
    <citation type="submission" date="2022-03" db="EMBL/GenBank/DDBJ databases">
        <authorList>
            <person name="Woo C.Y."/>
        </authorList>
    </citation>
    <scope>NUCLEOTIDE SEQUENCE</scope>
    <source>
        <strain evidence="1">CYS-02</strain>
    </source>
</reference>